<dbReference type="InterPro" id="IPR035992">
    <property type="entry name" value="Ricin_B-like_lectins"/>
</dbReference>
<dbReference type="PROSITE" id="PS51762">
    <property type="entry name" value="GH16_2"/>
    <property type="match status" value="1"/>
</dbReference>
<dbReference type="Proteomes" id="UP001157069">
    <property type="component" value="Unassembled WGS sequence"/>
</dbReference>
<dbReference type="Gene3D" id="2.80.10.50">
    <property type="match status" value="1"/>
</dbReference>
<feature type="signal peptide" evidence="3">
    <location>
        <begin position="1"/>
        <end position="43"/>
    </location>
</feature>
<organism evidence="5 6">
    <name type="scientific">Homoserinibacter gongjuensis</name>
    <dbReference type="NCBI Taxonomy" id="1162968"/>
    <lineage>
        <taxon>Bacteria</taxon>
        <taxon>Bacillati</taxon>
        <taxon>Actinomycetota</taxon>
        <taxon>Actinomycetes</taxon>
        <taxon>Micrococcales</taxon>
        <taxon>Microbacteriaceae</taxon>
        <taxon>Homoserinibacter</taxon>
    </lineage>
</organism>
<evidence type="ECO:0000256" key="1">
    <source>
        <dbReference type="ARBA" id="ARBA00006865"/>
    </source>
</evidence>
<dbReference type="PANTHER" id="PTHR10963">
    <property type="entry name" value="GLYCOSYL HYDROLASE-RELATED"/>
    <property type="match status" value="1"/>
</dbReference>
<dbReference type="GO" id="GO:0016787">
    <property type="term" value="F:hydrolase activity"/>
    <property type="evidence" value="ECO:0007669"/>
    <property type="project" value="UniProtKB-KW"/>
</dbReference>
<feature type="domain" description="GH16" evidence="4">
    <location>
        <begin position="43"/>
        <end position="294"/>
    </location>
</feature>
<dbReference type="SUPFAM" id="SSF49899">
    <property type="entry name" value="Concanavalin A-like lectins/glucanases"/>
    <property type="match status" value="1"/>
</dbReference>
<dbReference type="SMART" id="SM00458">
    <property type="entry name" value="RICIN"/>
    <property type="match status" value="1"/>
</dbReference>
<proteinExistence type="inferred from homology"/>
<dbReference type="SUPFAM" id="SSF50370">
    <property type="entry name" value="Ricin B-like lectins"/>
    <property type="match status" value="1"/>
</dbReference>
<dbReference type="InterPro" id="IPR050546">
    <property type="entry name" value="Glycosyl_Hydrlase_16"/>
</dbReference>
<keyword evidence="6" id="KW-1185">Reference proteome</keyword>
<evidence type="ECO:0000256" key="2">
    <source>
        <dbReference type="SAM" id="MobiDB-lite"/>
    </source>
</evidence>
<evidence type="ECO:0000313" key="6">
    <source>
        <dbReference type="Proteomes" id="UP001157069"/>
    </source>
</evidence>
<sequence length="433" mass="46469">MFHRSAARPSHQTATNPRRRRRSRLLLAALAAGALVVPLQTGADLAAAPAASAAGQLVWADEFNGAAGSAPNPAVWTHELGASGWGNNELQNYVNSRSNSAMDGTGNLVITARRDGAGYTSARLATNDKVELQYGRIEASIKIPRGQGIWPAFWMLGAGFPQTSWPNSGEIDIMENIGREPHLVHGTVHGPGYSGANGISGTYQHPQGWSFADTWHTFAIDWKPGEITWFVDGQQYHRVTRASVGGNQWVFDQKFFLILNLAVGGDWPGYPDGSTQFPQQMFVDYIHVFDNGSSTGGGGSGLPTGTSAIRATANTGLCLDVPWADATDTNRIQLAWCNGNAAQSWTRGADGSIRALGKCLDVARSGTANGTVVWLYTCNGTGAQKWTYDSATRALKNPQSGKCLDATNGAPLFDGQKMQLYTCNQTDAQRWSF</sequence>
<keyword evidence="3" id="KW-0732">Signal</keyword>
<dbReference type="Gene3D" id="2.60.120.200">
    <property type="match status" value="1"/>
</dbReference>
<dbReference type="InterPro" id="IPR000757">
    <property type="entry name" value="Beta-glucanase-like"/>
</dbReference>
<gene>
    <name evidence="5" type="ORF">GCM10025869_11780</name>
</gene>
<evidence type="ECO:0000259" key="4">
    <source>
        <dbReference type="PROSITE" id="PS51762"/>
    </source>
</evidence>
<dbReference type="RefSeq" id="WP_284298522.1">
    <property type="nucleotide sequence ID" value="NZ_BSVA01000001.1"/>
</dbReference>
<dbReference type="InterPro" id="IPR013320">
    <property type="entry name" value="ConA-like_dom_sf"/>
</dbReference>
<dbReference type="Pfam" id="PF00652">
    <property type="entry name" value="Ricin_B_lectin"/>
    <property type="match status" value="1"/>
</dbReference>
<dbReference type="EMBL" id="BSVA01000001">
    <property type="protein sequence ID" value="GMA90649.1"/>
    <property type="molecule type" value="Genomic_DNA"/>
</dbReference>
<evidence type="ECO:0000313" key="5">
    <source>
        <dbReference type="EMBL" id="GMA90649.1"/>
    </source>
</evidence>
<comment type="similarity">
    <text evidence="1">Belongs to the glycosyl hydrolase 16 family.</text>
</comment>
<feature type="region of interest" description="Disordered" evidence="2">
    <location>
        <begin position="1"/>
        <end position="21"/>
    </location>
</feature>
<dbReference type="Pfam" id="PF00722">
    <property type="entry name" value="Glyco_hydro_16"/>
    <property type="match status" value="1"/>
</dbReference>
<reference evidence="6" key="1">
    <citation type="journal article" date="2019" name="Int. J. Syst. Evol. Microbiol.">
        <title>The Global Catalogue of Microorganisms (GCM) 10K type strain sequencing project: providing services to taxonomists for standard genome sequencing and annotation.</title>
        <authorList>
            <consortium name="The Broad Institute Genomics Platform"/>
            <consortium name="The Broad Institute Genome Sequencing Center for Infectious Disease"/>
            <person name="Wu L."/>
            <person name="Ma J."/>
        </authorList>
    </citation>
    <scope>NUCLEOTIDE SEQUENCE [LARGE SCALE GENOMIC DNA]</scope>
    <source>
        <strain evidence="6">NBRC 108755</strain>
    </source>
</reference>
<name>A0ABQ6JU76_9MICO</name>
<dbReference type="InterPro" id="IPR000772">
    <property type="entry name" value="Ricin_B_lectin"/>
</dbReference>
<dbReference type="PROSITE" id="PS50231">
    <property type="entry name" value="RICIN_B_LECTIN"/>
    <property type="match status" value="1"/>
</dbReference>
<comment type="caution">
    <text evidence="5">The sequence shown here is derived from an EMBL/GenBank/DDBJ whole genome shotgun (WGS) entry which is preliminary data.</text>
</comment>
<keyword evidence="5" id="KW-0378">Hydrolase</keyword>
<evidence type="ECO:0000256" key="3">
    <source>
        <dbReference type="SAM" id="SignalP"/>
    </source>
</evidence>
<dbReference type="PANTHER" id="PTHR10963:SF55">
    <property type="entry name" value="GLYCOSIDE HYDROLASE FAMILY 16 PROTEIN"/>
    <property type="match status" value="1"/>
</dbReference>
<accession>A0ABQ6JU76</accession>
<feature type="chain" id="PRO_5045436799" evidence="3">
    <location>
        <begin position="44"/>
        <end position="433"/>
    </location>
</feature>
<dbReference type="CDD" id="cd23451">
    <property type="entry name" value="beta-trefoil_Ricin_laminarinase"/>
    <property type="match status" value="1"/>
</dbReference>
<dbReference type="CDD" id="cd08023">
    <property type="entry name" value="GH16_laminarinase_like"/>
    <property type="match status" value="1"/>
</dbReference>
<protein>
    <submittedName>
        <fullName evidence="5">Hydrolase</fullName>
    </submittedName>
</protein>